<dbReference type="InterPro" id="IPR008978">
    <property type="entry name" value="HSP20-like_chaperone"/>
</dbReference>
<evidence type="ECO:0000256" key="3">
    <source>
        <dbReference type="RuleBase" id="RU003616"/>
    </source>
</evidence>
<name>A0A6B2M4G4_9BACT</name>
<dbReference type="Proteomes" id="UP000478417">
    <property type="component" value="Unassembled WGS sequence"/>
</dbReference>
<dbReference type="InterPro" id="IPR044587">
    <property type="entry name" value="HSP21-like"/>
</dbReference>
<dbReference type="Pfam" id="PF00011">
    <property type="entry name" value="HSP20"/>
    <property type="match status" value="1"/>
</dbReference>
<dbReference type="InterPro" id="IPR002068">
    <property type="entry name" value="A-crystallin/Hsp20_dom"/>
</dbReference>
<dbReference type="SUPFAM" id="SSF49764">
    <property type="entry name" value="HSP20-like chaperones"/>
    <property type="match status" value="1"/>
</dbReference>
<dbReference type="PANTHER" id="PTHR46733">
    <property type="entry name" value="26.5 KDA HEAT SHOCK PROTEIN, MITOCHONDRIAL"/>
    <property type="match status" value="1"/>
</dbReference>
<feature type="domain" description="SHSP" evidence="4">
    <location>
        <begin position="36"/>
        <end position="138"/>
    </location>
</feature>
<dbReference type="PROSITE" id="PS01031">
    <property type="entry name" value="SHSP"/>
    <property type="match status" value="1"/>
</dbReference>
<gene>
    <name evidence="5" type="ORF">G0Q06_10985</name>
</gene>
<protein>
    <submittedName>
        <fullName evidence="5">Hsp20 family protein</fullName>
    </submittedName>
</protein>
<keyword evidence="6" id="KW-1185">Reference proteome</keyword>
<organism evidence="5 6">
    <name type="scientific">Oceanipulchritudo coccoides</name>
    <dbReference type="NCBI Taxonomy" id="2706888"/>
    <lineage>
        <taxon>Bacteria</taxon>
        <taxon>Pseudomonadati</taxon>
        <taxon>Verrucomicrobiota</taxon>
        <taxon>Opitutia</taxon>
        <taxon>Puniceicoccales</taxon>
        <taxon>Oceanipulchritudinaceae</taxon>
        <taxon>Oceanipulchritudo</taxon>
    </lineage>
</organism>
<keyword evidence="1" id="KW-0346">Stress response</keyword>
<dbReference type="PANTHER" id="PTHR46733:SF4">
    <property type="entry name" value="HEAT SHOCK PROTEIN 21, CHLOROPLASTIC"/>
    <property type="match status" value="1"/>
</dbReference>
<dbReference type="GO" id="GO:0009408">
    <property type="term" value="P:response to heat"/>
    <property type="evidence" value="ECO:0007669"/>
    <property type="project" value="InterPro"/>
</dbReference>
<evidence type="ECO:0000256" key="2">
    <source>
        <dbReference type="PROSITE-ProRule" id="PRU00285"/>
    </source>
</evidence>
<reference evidence="5 6" key="1">
    <citation type="submission" date="2020-02" db="EMBL/GenBank/DDBJ databases">
        <title>Albibacoteraceae fam. nov., the first described family within the subdivision 4 Verrucomicrobia.</title>
        <authorList>
            <person name="Xi F."/>
        </authorList>
    </citation>
    <scope>NUCLEOTIDE SEQUENCE [LARGE SCALE GENOMIC DNA]</scope>
    <source>
        <strain evidence="5 6">CK1056</strain>
    </source>
</reference>
<accession>A0A6B2M4G4</accession>
<sequence>MKLIKHDSFFSDPWTDLDRLLESTLPELYQWNPMRLSGRERSLPVDVFEDEHNRTIRLEIPGVAKKDIELELENAVLSVRAKRIEKTESGETTINLNRSVTVGDDVEADKIKASLENGMLTIVLPKREQAKPKQITIA</sequence>
<comment type="caution">
    <text evidence="5">The sequence shown here is derived from an EMBL/GenBank/DDBJ whole genome shotgun (WGS) entry which is preliminary data.</text>
</comment>
<dbReference type="EMBL" id="JAAGNX010000003">
    <property type="protein sequence ID" value="NDV62977.1"/>
    <property type="molecule type" value="Genomic_DNA"/>
</dbReference>
<dbReference type="CDD" id="cd06464">
    <property type="entry name" value="ACD_sHsps-like"/>
    <property type="match status" value="1"/>
</dbReference>
<dbReference type="RefSeq" id="WP_163965853.1">
    <property type="nucleotide sequence ID" value="NZ_JAAGNX010000003.1"/>
</dbReference>
<evidence type="ECO:0000313" key="6">
    <source>
        <dbReference type="Proteomes" id="UP000478417"/>
    </source>
</evidence>
<evidence type="ECO:0000259" key="4">
    <source>
        <dbReference type="PROSITE" id="PS01031"/>
    </source>
</evidence>
<dbReference type="Gene3D" id="2.60.40.790">
    <property type="match status" value="1"/>
</dbReference>
<evidence type="ECO:0000256" key="1">
    <source>
        <dbReference type="ARBA" id="ARBA00023016"/>
    </source>
</evidence>
<comment type="similarity">
    <text evidence="2 3">Belongs to the small heat shock protein (HSP20) family.</text>
</comment>
<proteinExistence type="inferred from homology"/>
<dbReference type="AlphaFoldDB" id="A0A6B2M4G4"/>
<evidence type="ECO:0000313" key="5">
    <source>
        <dbReference type="EMBL" id="NDV62977.1"/>
    </source>
</evidence>